<dbReference type="PRINTS" id="PR01217">
    <property type="entry name" value="PRICHEXTENSN"/>
</dbReference>
<evidence type="ECO:0000313" key="3">
    <source>
        <dbReference type="EMBL" id="AWM40453.1"/>
    </source>
</evidence>
<name>A0A2Z3H363_9BACT</name>
<dbReference type="OrthoDB" id="10014504at2"/>
<feature type="transmembrane region" description="Helical" evidence="2">
    <location>
        <begin position="167"/>
        <end position="189"/>
    </location>
</feature>
<dbReference type="RefSeq" id="WP_010037995.1">
    <property type="nucleotide sequence ID" value="NZ_CP025958.1"/>
</dbReference>
<feature type="compositionally biased region" description="Pro residues" evidence="1">
    <location>
        <begin position="126"/>
        <end position="138"/>
    </location>
</feature>
<evidence type="ECO:0000256" key="1">
    <source>
        <dbReference type="SAM" id="MobiDB-lite"/>
    </source>
</evidence>
<keyword evidence="4" id="KW-1185">Reference proteome</keyword>
<keyword evidence="2" id="KW-1133">Transmembrane helix</keyword>
<keyword evidence="2" id="KW-0472">Membrane</keyword>
<dbReference type="KEGG" id="gog:C1280_28020"/>
<proteinExistence type="predicted"/>
<gene>
    <name evidence="3" type="ORF">C1280_28020</name>
</gene>
<dbReference type="AlphaFoldDB" id="A0A2Z3H363"/>
<feature type="region of interest" description="Disordered" evidence="1">
    <location>
        <begin position="37"/>
        <end position="157"/>
    </location>
</feature>
<sequence>MIRFNCPHCNRYYELHPAMANLPLLCKQCGERITPPEAVPEPPPPAPVPAKAKPVPPVAEVVASPPRPEPVVKPLGTPSSDGGKGGVLVAQPDVSPDAGFSGDPTPASPSDISRPEAAVPSDPKRPGPATPVGEPLPAPAERRRKRPVKVEPEAPPATKSAATRLPFIADLVAFVVLVGSGMLLGELLVRKSTGQVLSEAGSAPKFPPVELLLWAAPPVMLALVYLLLSGRQQSFGAWVRRRAAK</sequence>
<organism evidence="3 4">
    <name type="scientific">Gemmata obscuriglobus</name>
    <dbReference type="NCBI Taxonomy" id="114"/>
    <lineage>
        <taxon>Bacteria</taxon>
        <taxon>Pseudomonadati</taxon>
        <taxon>Planctomycetota</taxon>
        <taxon>Planctomycetia</taxon>
        <taxon>Gemmatales</taxon>
        <taxon>Gemmataceae</taxon>
        <taxon>Gemmata</taxon>
    </lineage>
</organism>
<evidence type="ECO:0000256" key="2">
    <source>
        <dbReference type="SAM" id="Phobius"/>
    </source>
</evidence>
<reference evidence="3 4" key="1">
    <citation type="submission" date="2018-01" db="EMBL/GenBank/DDBJ databases">
        <title>G. obscuriglobus.</title>
        <authorList>
            <person name="Franke J."/>
            <person name="Blomberg W."/>
            <person name="Selmecki A."/>
        </authorList>
    </citation>
    <scope>NUCLEOTIDE SEQUENCE [LARGE SCALE GENOMIC DNA]</scope>
    <source>
        <strain evidence="3 4">DSM 5831</strain>
    </source>
</reference>
<feature type="compositionally biased region" description="Low complexity" evidence="1">
    <location>
        <begin position="49"/>
        <end position="64"/>
    </location>
</feature>
<keyword evidence="2" id="KW-0812">Transmembrane</keyword>
<accession>A0A2Z3H363</accession>
<protein>
    <submittedName>
        <fullName evidence="3">Uncharacterized protein</fullName>
    </submittedName>
</protein>
<feature type="compositionally biased region" description="Pro residues" evidence="1">
    <location>
        <begin position="37"/>
        <end position="48"/>
    </location>
</feature>
<evidence type="ECO:0000313" key="4">
    <source>
        <dbReference type="Proteomes" id="UP000245802"/>
    </source>
</evidence>
<feature type="transmembrane region" description="Helical" evidence="2">
    <location>
        <begin position="209"/>
        <end position="228"/>
    </location>
</feature>
<dbReference type="Proteomes" id="UP000245802">
    <property type="component" value="Chromosome"/>
</dbReference>
<dbReference type="EMBL" id="CP025958">
    <property type="protein sequence ID" value="AWM40453.1"/>
    <property type="molecule type" value="Genomic_DNA"/>
</dbReference>